<evidence type="ECO:0000313" key="2">
    <source>
        <dbReference type="Proteomes" id="UP000245383"/>
    </source>
</evidence>
<sequence>MEKLYQNSYNIGKKFEGLFAYKHPTTKPICANVSNSIQRVIISNMIQRLNIAENSITSGNRGKKNCARLYKQKVSAT</sequence>
<gene>
    <name evidence="1" type="ORF">BB561_002515</name>
</gene>
<dbReference type="AlphaFoldDB" id="A0A2T9YQ41"/>
<proteinExistence type="predicted"/>
<protein>
    <submittedName>
        <fullName evidence="1">Uncharacterized protein</fullName>
    </submittedName>
</protein>
<name>A0A2T9YQ41_9FUNG</name>
<comment type="caution">
    <text evidence="1">The sequence shown here is derived from an EMBL/GenBank/DDBJ whole genome shotgun (WGS) entry which is preliminary data.</text>
</comment>
<dbReference type="EMBL" id="MBFR01000088">
    <property type="protein sequence ID" value="PVU94473.1"/>
    <property type="molecule type" value="Genomic_DNA"/>
</dbReference>
<organism evidence="1 2">
    <name type="scientific">Smittium simulii</name>
    <dbReference type="NCBI Taxonomy" id="133385"/>
    <lineage>
        <taxon>Eukaryota</taxon>
        <taxon>Fungi</taxon>
        <taxon>Fungi incertae sedis</taxon>
        <taxon>Zoopagomycota</taxon>
        <taxon>Kickxellomycotina</taxon>
        <taxon>Harpellomycetes</taxon>
        <taxon>Harpellales</taxon>
        <taxon>Legeriomycetaceae</taxon>
        <taxon>Smittium</taxon>
    </lineage>
</organism>
<keyword evidence="2" id="KW-1185">Reference proteome</keyword>
<dbReference type="Proteomes" id="UP000245383">
    <property type="component" value="Unassembled WGS sequence"/>
</dbReference>
<accession>A0A2T9YQ41</accession>
<reference evidence="1 2" key="1">
    <citation type="journal article" date="2018" name="MBio">
        <title>Comparative Genomics Reveals the Core Gene Toolbox for the Fungus-Insect Symbiosis.</title>
        <authorList>
            <person name="Wang Y."/>
            <person name="Stata M."/>
            <person name="Wang W."/>
            <person name="Stajich J.E."/>
            <person name="White M.M."/>
            <person name="Moncalvo J.M."/>
        </authorList>
    </citation>
    <scope>NUCLEOTIDE SEQUENCE [LARGE SCALE GENOMIC DNA]</scope>
    <source>
        <strain evidence="1 2">SWE-8-4</strain>
    </source>
</reference>
<evidence type="ECO:0000313" key="1">
    <source>
        <dbReference type="EMBL" id="PVU94473.1"/>
    </source>
</evidence>